<organism evidence="2 3">
    <name type="scientific">Candidatus Faecenecus gallistercoris</name>
    <dbReference type="NCBI Taxonomy" id="2840793"/>
    <lineage>
        <taxon>Bacteria</taxon>
        <taxon>Bacillati</taxon>
        <taxon>Bacillota</taxon>
        <taxon>Bacillota incertae sedis</taxon>
        <taxon>Candidatus Faecenecus</taxon>
    </lineage>
</organism>
<proteinExistence type="predicted"/>
<dbReference type="AlphaFoldDB" id="A0A9D0Z046"/>
<dbReference type="EMBL" id="DVFU01000106">
    <property type="protein sequence ID" value="HIQ65157.1"/>
    <property type="molecule type" value="Genomic_DNA"/>
</dbReference>
<dbReference type="InterPro" id="IPR025306">
    <property type="entry name" value="Zn-bnd_dom_prob"/>
</dbReference>
<feature type="domain" description="Probable zinc-binding" evidence="1">
    <location>
        <begin position="5"/>
        <end position="51"/>
    </location>
</feature>
<reference evidence="2" key="2">
    <citation type="journal article" date="2021" name="PeerJ">
        <title>Extensive microbial diversity within the chicken gut microbiome revealed by metagenomics and culture.</title>
        <authorList>
            <person name="Gilroy R."/>
            <person name="Ravi A."/>
            <person name="Getino M."/>
            <person name="Pursley I."/>
            <person name="Horton D.L."/>
            <person name="Alikhan N.F."/>
            <person name="Baker D."/>
            <person name="Gharbi K."/>
            <person name="Hall N."/>
            <person name="Watson M."/>
            <person name="Adriaenssens E.M."/>
            <person name="Foster-Nyarko E."/>
            <person name="Jarju S."/>
            <person name="Secka A."/>
            <person name="Antonio M."/>
            <person name="Oren A."/>
            <person name="Chaudhuri R.R."/>
            <person name="La Ragione R."/>
            <person name="Hildebrand F."/>
            <person name="Pallen M.J."/>
        </authorList>
    </citation>
    <scope>NUCLEOTIDE SEQUENCE</scope>
    <source>
        <strain evidence="2">CHK165-10780</strain>
    </source>
</reference>
<protein>
    <submittedName>
        <fullName evidence="2">Zinc-ribbon domain-containing protein</fullName>
    </submittedName>
</protein>
<dbReference type="Pfam" id="PF13451">
    <property type="entry name" value="zf_Tbcl"/>
    <property type="match status" value="1"/>
</dbReference>
<evidence type="ECO:0000313" key="2">
    <source>
        <dbReference type="EMBL" id="HIQ65157.1"/>
    </source>
</evidence>
<sequence>MNEYKDETIKCVDCGQEFVFTAGEQAFYASKGFTNKPKRCKACREKKKAAMNQTKQENA</sequence>
<reference evidence="2" key="1">
    <citation type="submission" date="2020-10" db="EMBL/GenBank/DDBJ databases">
        <authorList>
            <person name="Gilroy R."/>
        </authorList>
    </citation>
    <scope>NUCLEOTIDE SEQUENCE</scope>
    <source>
        <strain evidence="2">CHK165-10780</strain>
    </source>
</reference>
<gene>
    <name evidence="2" type="ORF">IAC85_05405</name>
</gene>
<dbReference type="Proteomes" id="UP000886725">
    <property type="component" value="Unassembled WGS sequence"/>
</dbReference>
<accession>A0A9D0Z046</accession>
<evidence type="ECO:0000259" key="1">
    <source>
        <dbReference type="Pfam" id="PF13451"/>
    </source>
</evidence>
<evidence type="ECO:0000313" key="3">
    <source>
        <dbReference type="Proteomes" id="UP000886725"/>
    </source>
</evidence>
<name>A0A9D0Z046_9FIRM</name>
<comment type="caution">
    <text evidence="2">The sequence shown here is derived from an EMBL/GenBank/DDBJ whole genome shotgun (WGS) entry which is preliminary data.</text>
</comment>